<protein>
    <recommendedName>
        <fullName evidence="2">NAD-dependent epimerase/dehydratase domain-containing protein</fullName>
    </recommendedName>
</protein>
<sequence length="417" mass="46953">MKSSRRMHLMHFAAVPYVGESTLEPLRYYHNITSNTLVVLEAMAAHGVKTLIYSSTCATYGEPLKMPITEDTPQIPINPYDDAKKMAEDIILDFSKNWDMVVMILRNFNAIGSDPEGRLREAPRPELREHVWISGACFDAALEVIAGLKEQIKAQPMEPVYDRAKLAFIMLAQEKVKDLSTGCSKWRGTLTIGSRATDRGVLSCDSRCCIYNETTGEIIEICTVPSPVEGGVRQEEINEDFVVVFCGPIFFARKILKEVDKMLKCRRNCELVVDFNYLDFALKTKYNEMLESENAYLVRRVKTIQFIVVEVDQGELIMKIYGYLESSNGLDELDVEKFQCSGSGGALATPIIDSKWNPERSAEEMVDIHQSAMLAVNAERNDVGGIHRVIVVRVNDEGRLVTESSDLEIGQLFRVEL</sequence>
<comment type="similarity">
    <text evidence="1">Belongs to the NAD(P)-dependent epimerase/dehydratase family.</text>
</comment>
<dbReference type="EMBL" id="CM010720">
    <property type="protein sequence ID" value="RZC66022.1"/>
    <property type="molecule type" value="Genomic_DNA"/>
</dbReference>
<dbReference type="Gramene" id="RZC66022">
    <property type="protein sequence ID" value="RZC66022"/>
    <property type="gene ID" value="C5167_009716"/>
</dbReference>
<dbReference type="STRING" id="3469.A0A4Y7K122"/>
<dbReference type="PANTHER" id="PTHR43725:SF53">
    <property type="entry name" value="UDP-ARABINOSE 4-EPIMERASE 1"/>
    <property type="match status" value="1"/>
</dbReference>
<dbReference type="InterPro" id="IPR029055">
    <property type="entry name" value="Ntn_hydrolases_N"/>
</dbReference>
<dbReference type="PANTHER" id="PTHR43725">
    <property type="entry name" value="UDP-GLUCOSE 4-EPIMERASE"/>
    <property type="match status" value="1"/>
</dbReference>
<dbReference type="InterPro" id="IPR036291">
    <property type="entry name" value="NAD(P)-bd_dom_sf"/>
</dbReference>
<reference evidence="3 4" key="1">
    <citation type="journal article" date="2018" name="Science">
        <title>The opium poppy genome and morphinan production.</title>
        <authorList>
            <person name="Guo L."/>
            <person name="Winzer T."/>
            <person name="Yang X."/>
            <person name="Li Y."/>
            <person name="Ning Z."/>
            <person name="He Z."/>
            <person name="Teodor R."/>
            <person name="Lu Y."/>
            <person name="Bowser T.A."/>
            <person name="Graham I.A."/>
            <person name="Ye K."/>
        </authorList>
    </citation>
    <scope>NUCLEOTIDE SEQUENCE [LARGE SCALE GENOMIC DNA]</scope>
    <source>
        <strain evidence="4">cv. HN1</strain>
        <tissue evidence="3">Leaves</tissue>
    </source>
</reference>
<evidence type="ECO:0000256" key="1">
    <source>
        <dbReference type="ARBA" id="ARBA00007637"/>
    </source>
</evidence>
<dbReference type="Gene3D" id="3.40.50.720">
    <property type="entry name" value="NAD(P)-binding Rossmann-like Domain"/>
    <property type="match status" value="1"/>
</dbReference>
<evidence type="ECO:0000313" key="4">
    <source>
        <dbReference type="Proteomes" id="UP000316621"/>
    </source>
</evidence>
<dbReference type="Pfam" id="PF01370">
    <property type="entry name" value="Epimerase"/>
    <property type="match status" value="1"/>
</dbReference>
<evidence type="ECO:0000259" key="2">
    <source>
        <dbReference type="Pfam" id="PF01370"/>
    </source>
</evidence>
<dbReference type="SUPFAM" id="SSF51735">
    <property type="entry name" value="NAD(P)-binding Rossmann-fold domains"/>
    <property type="match status" value="1"/>
</dbReference>
<proteinExistence type="inferred from homology"/>
<evidence type="ECO:0000313" key="3">
    <source>
        <dbReference type="EMBL" id="RZC66022.1"/>
    </source>
</evidence>
<dbReference type="Gene3D" id="3.60.20.10">
    <property type="entry name" value="Glutamine Phosphoribosylpyrophosphate, subunit 1, domain 1"/>
    <property type="match status" value="1"/>
</dbReference>
<keyword evidence="4" id="KW-1185">Reference proteome</keyword>
<gene>
    <name evidence="3" type="ORF">C5167_009716</name>
</gene>
<dbReference type="InterPro" id="IPR001509">
    <property type="entry name" value="Epimerase_deHydtase"/>
</dbReference>
<accession>A0A4Y7K122</accession>
<organism evidence="3 4">
    <name type="scientific">Papaver somniferum</name>
    <name type="common">Opium poppy</name>
    <dbReference type="NCBI Taxonomy" id="3469"/>
    <lineage>
        <taxon>Eukaryota</taxon>
        <taxon>Viridiplantae</taxon>
        <taxon>Streptophyta</taxon>
        <taxon>Embryophyta</taxon>
        <taxon>Tracheophyta</taxon>
        <taxon>Spermatophyta</taxon>
        <taxon>Magnoliopsida</taxon>
        <taxon>Ranunculales</taxon>
        <taxon>Papaveraceae</taxon>
        <taxon>Papaveroideae</taxon>
        <taxon>Papaver</taxon>
    </lineage>
</organism>
<dbReference type="Proteomes" id="UP000316621">
    <property type="component" value="Chromosome 6"/>
</dbReference>
<dbReference type="AlphaFoldDB" id="A0A4Y7K122"/>
<feature type="domain" description="NAD-dependent epimerase/dehydratase" evidence="2">
    <location>
        <begin position="8"/>
        <end position="116"/>
    </location>
</feature>
<name>A0A4Y7K122_PAPSO</name>
<dbReference type="Gene3D" id="3.90.25.10">
    <property type="entry name" value="UDP-galactose 4-epimerase, domain 1"/>
    <property type="match status" value="1"/>
</dbReference>
<dbReference type="SUPFAM" id="SSF56235">
    <property type="entry name" value="N-terminal nucleophile aminohydrolases (Ntn hydrolases)"/>
    <property type="match status" value="1"/>
</dbReference>